<evidence type="ECO:0000259" key="2">
    <source>
        <dbReference type="Pfam" id="PF06544"/>
    </source>
</evidence>
<feature type="domain" description="Small nuclear ribonucleoprotein Prp3 C-terminal" evidence="2">
    <location>
        <begin position="184"/>
        <end position="242"/>
    </location>
</feature>
<evidence type="ECO:0000313" key="4">
    <source>
        <dbReference type="Proteomes" id="UP000015241"/>
    </source>
</evidence>
<dbReference type="PANTHER" id="PTHR15955:SF8">
    <property type="entry name" value="RWD DOMAIN-CONTAINING PROTEIN 2B-RELATED"/>
    <property type="match status" value="1"/>
</dbReference>
<dbReference type="STRING" id="743788.S8DZ17"/>
<dbReference type="eggNOG" id="ENOG502SETM">
    <property type="taxonomic scope" value="Eukaryota"/>
</dbReference>
<name>S8DZ17_FOMSC</name>
<keyword evidence="4" id="KW-1185">Reference proteome</keyword>
<evidence type="ECO:0000256" key="1">
    <source>
        <dbReference type="SAM" id="MobiDB-lite"/>
    </source>
</evidence>
<dbReference type="Proteomes" id="UP000015241">
    <property type="component" value="Unassembled WGS sequence"/>
</dbReference>
<accession>S8DZ17</accession>
<dbReference type="AlphaFoldDB" id="S8DZ17"/>
<dbReference type="InterPro" id="IPR010541">
    <property type="entry name" value="Prp3_C"/>
</dbReference>
<dbReference type="EMBL" id="KE504172">
    <property type="protein sequence ID" value="EPS97797.1"/>
    <property type="molecule type" value="Genomic_DNA"/>
</dbReference>
<dbReference type="InterPro" id="IPR017359">
    <property type="entry name" value="Phi-like"/>
</dbReference>
<dbReference type="OrthoDB" id="432412at2759"/>
<dbReference type="PANTHER" id="PTHR15955">
    <property type="entry name" value="RWD DOMAIN CONTAINING PROTEIN 2"/>
    <property type="match status" value="1"/>
</dbReference>
<feature type="region of interest" description="Disordered" evidence="1">
    <location>
        <begin position="157"/>
        <end position="177"/>
    </location>
</feature>
<protein>
    <recommendedName>
        <fullName evidence="2">Small nuclear ribonucleoprotein Prp3 C-terminal domain-containing protein</fullName>
    </recommendedName>
</protein>
<dbReference type="InParanoid" id="S8DZ17"/>
<sequence>MPLTASILSRQLEELSLLKHSLLPGEALIPASPSDHQDGWQALLESWQEDGDTTVTDLERAAHALPPAHFRIEAAGVDVWFELRLGEEYVGPQRGLSQYTVSVKGATLGRADQAAWQAFVKEKMAEVQQDSEYPVFELVSAHLLPRLHAELDPPLALDDQASSQSTCPESRPTETDTSERYHALFTSHHLVSPTKRRSLQQWSAALSLTGFAKVGHPGVIYCEGARAQVEEFVADVKAMQWLALRLRFIEPLPDELLSVQGKYEQRRRWVEFEKVGEVVDEMRRLGKGQYVVDMGIGSAGTNTGPTR</sequence>
<dbReference type="CDD" id="cd24163">
    <property type="entry name" value="RWDD2_C"/>
    <property type="match status" value="1"/>
</dbReference>
<dbReference type="InterPro" id="IPR059181">
    <property type="entry name" value="RWDD2A-B_C"/>
</dbReference>
<gene>
    <name evidence="3" type="ORF">FOMPIDRAFT_151397</name>
</gene>
<proteinExistence type="predicted"/>
<dbReference type="Pfam" id="PF06544">
    <property type="entry name" value="Prp3_C"/>
    <property type="match status" value="1"/>
</dbReference>
<organism evidence="3 4">
    <name type="scientific">Fomitopsis schrenkii</name>
    <name type="common">Brown rot fungus</name>
    <dbReference type="NCBI Taxonomy" id="2126942"/>
    <lineage>
        <taxon>Eukaryota</taxon>
        <taxon>Fungi</taxon>
        <taxon>Dikarya</taxon>
        <taxon>Basidiomycota</taxon>
        <taxon>Agaricomycotina</taxon>
        <taxon>Agaricomycetes</taxon>
        <taxon>Polyporales</taxon>
        <taxon>Fomitopsis</taxon>
    </lineage>
</organism>
<reference evidence="3 4" key="1">
    <citation type="journal article" date="2012" name="Science">
        <title>The Paleozoic origin of enzymatic lignin decomposition reconstructed from 31 fungal genomes.</title>
        <authorList>
            <person name="Floudas D."/>
            <person name="Binder M."/>
            <person name="Riley R."/>
            <person name="Barry K."/>
            <person name="Blanchette R.A."/>
            <person name="Henrissat B."/>
            <person name="Martinez A.T."/>
            <person name="Otillar R."/>
            <person name="Spatafora J.W."/>
            <person name="Yadav J.S."/>
            <person name="Aerts A."/>
            <person name="Benoit I."/>
            <person name="Boyd A."/>
            <person name="Carlson A."/>
            <person name="Copeland A."/>
            <person name="Coutinho P.M."/>
            <person name="de Vries R.P."/>
            <person name="Ferreira P."/>
            <person name="Findley K."/>
            <person name="Foster B."/>
            <person name="Gaskell J."/>
            <person name="Glotzer D."/>
            <person name="Gorecki P."/>
            <person name="Heitman J."/>
            <person name="Hesse C."/>
            <person name="Hori C."/>
            <person name="Igarashi K."/>
            <person name="Jurgens J.A."/>
            <person name="Kallen N."/>
            <person name="Kersten P."/>
            <person name="Kohler A."/>
            <person name="Kuees U."/>
            <person name="Kumar T.K.A."/>
            <person name="Kuo A."/>
            <person name="LaButti K."/>
            <person name="Larrondo L.F."/>
            <person name="Lindquist E."/>
            <person name="Ling A."/>
            <person name="Lombard V."/>
            <person name="Lucas S."/>
            <person name="Lundell T."/>
            <person name="Martin R."/>
            <person name="McLaughlin D.J."/>
            <person name="Morgenstern I."/>
            <person name="Morin E."/>
            <person name="Murat C."/>
            <person name="Nagy L.G."/>
            <person name="Nolan M."/>
            <person name="Ohm R.A."/>
            <person name="Patyshakuliyeva A."/>
            <person name="Rokas A."/>
            <person name="Ruiz-Duenas F.J."/>
            <person name="Sabat G."/>
            <person name="Salamov A."/>
            <person name="Samejima M."/>
            <person name="Schmutz J."/>
            <person name="Slot J.C."/>
            <person name="St John F."/>
            <person name="Stenlid J."/>
            <person name="Sun H."/>
            <person name="Sun S."/>
            <person name="Syed K."/>
            <person name="Tsang A."/>
            <person name="Wiebenga A."/>
            <person name="Young D."/>
            <person name="Pisabarro A."/>
            <person name="Eastwood D.C."/>
            <person name="Martin F."/>
            <person name="Cullen D."/>
            <person name="Grigoriev I.V."/>
            <person name="Hibbett D.S."/>
        </authorList>
    </citation>
    <scope>NUCLEOTIDE SEQUENCE</scope>
    <source>
        <strain evidence="4">FP-58527</strain>
    </source>
</reference>
<dbReference type="HOGENOM" id="CLU_953298_0_0_1"/>
<evidence type="ECO:0000313" key="3">
    <source>
        <dbReference type="EMBL" id="EPS97797.1"/>
    </source>
</evidence>